<dbReference type="PRINTS" id="PR01488">
    <property type="entry name" value="RTXTOXINA"/>
</dbReference>
<dbReference type="GO" id="GO:0016020">
    <property type="term" value="C:membrane"/>
    <property type="evidence" value="ECO:0007669"/>
    <property type="project" value="UniProtKB-SubCell"/>
</dbReference>
<evidence type="ECO:0000256" key="4">
    <source>
        <dbReference type="ARBA" id="ARBA00009490"/>
    </source>
</evidence>
<dbReference type="GO" id="GO:0008270">
    <property type="term" value="F:zinc ion binding"/>
    <property type="evidence" value="ECO:0007669"/>
    <property type="project" value="InterPro"/>
</dbReference>
<evidence type="ECO:0000256" key="2">
    <source>
        <dbReference type="ARBA" id="ARBA00004370"/>
    </source>
</evidence>
<dbReference type="Pfam" id="PF08548">
    <property type="entry name" value="Peptidase_M10_C"/>
    <property type="match status" value="1"/>
</dbReference>
<dbReference type="SUPFAM" id="SSF55486">
    <property type="entry name" value="Metalloproteases ('zincins'), catalytic domain"/>
    <property type="match status" value="1"/>
</dbReference>
<feature type="domain" description="Peptidase metallopeptidase" evidence="11">
    <location>
        <begin position="31"/>
        <end position="197"/>
    </location>
</feature>
<dbReference type="STRING" id="639004.SAMN04488239_1271"/>
<dbReference type="GO" id="GO:0090729">
    <property type="term" value="F:toxin activity"/>
    <property type="evidence" value="ECO:0007669"/>
    <property type="project" value="UniProtKB-KW"/>
</dbReference>
<name>A0A1G7ESN1_9RHOB</name>
<dbReference type="InterPro" id="IPR001343">
    <property type="entry name" value="Hemolysn_Ca-bd"/>
</dbReference>
<keyword evidence="9" id="KW-0472">Membrane</keyword>
<evidence type="ECO:0000313" key="13">
    <source>
        <dbReference type="Proteomes" id="UP000199628"/>
    </source>
</evidence>
<dbReference type="GO" id="GO:0006508">
    <property type="term" value="P:proteolysis"/>
    <property type="evidence" value="ECO:0007669"/>
    <property type="project" value="InterPro"/>
</dbReference>
<dbReference type="InterPro" id="IPR013858">
    <property type="entry name" value="Peptidase_M10B_C"/>
</dbReference>
<evidence type="ECO:0000256" key="7">
    <source>
        <dbReference type="ARBA" id="ARBA00022737"/>
    </source>
</evidence>
<protein>
    <submittedName>
        <fullName evidence="12">Serralysin</fullName>
    </submittedName>
</protein>
<dbReference type="Pfam" id="PF00353">
    <property type="entry name" value="HemolysinCabind"/>
    <property type="match status" value="2"/>
</dbReference>
<dbReference type="Gene3D" id="2.150.10.10">
    <property type="entry name" value="Serralysin-like metalloprotease, C-terminal"/>
    <property type="match status" value="2"/>
</dbReference>
<evidence type="ECO:0000256" key="3">
    <source>
        <dbReference type="ARBA" id="ARBA00004613"/>
    </source>
</evidence>
<dbReference type="SUPFAM" id="SSF51120">
    <property type="entry name" value="beta-Roll"/>
    <property type="match status" value="2"/>
</dbReference>
<dbReference type="InterPro" id="IPR011049">
    <property type="entry name" value="Serralysin-like_metalloprot_C"/>
</dbReference>
<accession>A0A1G7ESN1</accession>
<keyword evidence="6" id="KW-0800">Toxin</keyword>
<evidence type="ECO:0000313" key="12">
    <source>
        <dbReference type="EMBL" id="SDE66629.1"/>
    </source>
</evidence>
<reference evidence="13" key="1">
    <citation type="submission" date="2016-10" db="EMBL/GenBank/DDBJ databases">
        <authorList>
            <person name="Varghese N."/>
            <person name="Submissions S."/>
        </authorList>
    </citation>
    <scope>NUCLEOTIDE SEQUENCE [LARGE SCALE GENOMIC DNA]</scope>
    <source>
        <strain evidence="13">CGMCC 1.9108</strain>
    </source>
</reference>
<evidence type="ECO:0000256" key="8">
    <source>
        <dbReference type="ARBA" id="ARBA00023026"/>
    </source>
</evidence>
<sequence>MANLTATDAATTSAIQANSFLLGLAFTELTGYEVWDSNTLTFTMNMGDDNPDGTTVGTWTTALTDAIYRAHSDIEAVANVTFTEVPDTVNGTDGADIDYWYYNTTAYLGYSYGVGGDGVFLNERYVTTAGPGSSNGLEPGGYDYITVIHELLHNMGLSHPFDGAASFPGVNFNSANTGDFALNQNVYTVMSYSDINQVDANGVPTTSNNLTDATRDHGFTTMGAFDVAMLQVLYGANMTTATGNDVYVLPTVNQTGTYFSAIWDAGGTDEIRHDGSAGAILDLRSATLDLADGMGAGGMLSRVPGIYGGFTIANGAVIENATGGSGNDSVTGNDFANTLRGNDGNDDLQGGAGNDSLYGGANDDTLSGGADDDILLGGTGGDQMSGDAGNDTVSYLYDTTGIAVRLWNNTASGGEAEGDTISGFENITGGSGNDTLTGDSAANVLVGNAGNDFLFAVNGNDDLQG</sequence>
<evidence type="ECO:0000259" key="11">
    <source>
        <dbReference type="SMART" id="SM00235"/>
    </source>
</evidence>
<feature type="region of interest" description="Disordered" evidence="10">
    <location>
        <begin position="323"/>
        <end position="363"/>
    </location>
</feature>
<dbReference type="GO" id="GO:0005615">
    <property type="term" value="C:extracellular space"/>
    <property type="evidence" value="ECO:0007669"/>
    <property type="project" value="InterPro"/>
</dbReference>
<evidence type="ECO:0000256" key="10">
    <source>
        <dbReference type="SAM" id="MobiDB-lite"/>
    </source>
</evidence>
<dbReference type="GO" id="GO:0005509">
    <property type="term" value="F:calcium ion binding"/>
    <property type="evidence" value="ECO:0007669"/>
    <property type="project" value="InterPro"/>
</dbReference>
<dbReference type="InterPro" id="IPR050557">
    <property type="entry name" value="RTX_toxin/Mannuronan_C5-epim"/>
</dbReference>
<feature type="non-terminal residue" evidence="12">
    <location>
        <position position="465"/>
    </location>
</feature>
<dbReference type="EMBL" id="FMZV01000027">
    <property type="protein sequence ID" value="SDE66629.1"/>
    <property type="molecule type" value="Genomic_DNA"/>
</dbReference>
<comment type="similarity">
    <text evidence="4">Belongs to the peptidase M10B family.</text>
</comment>
<comment type="cofactor">
    <cofactor evidence="1">
        <name>Ca(2+)</name>
        <dbReference type="ChEBI" id="CHEBI:29108"/>
    </cofactor>
</comment>
<evidence type="ECO:0000256" key="1">
    <source>
        <dbReference type="ARBA" id="ARBA00001913"/>
    </source>
</evidence>
<dbReference type="InterPro" id="IPR018511">
    <property type="entry name" value="Hemolysin-typ_Ca-bd_CS"/>
</dbReference>
<comment type="subcellular location">
    <subcellularLocation>
        <location evidence="2">Membrane</location>
    </subcellularLocation>
    <subcellularLocation>
        <location evidence="3">Secreted</location>
    </subcellularLocation>
</comment>
<keyword evidence="7" id="KW-0677">Repeat</keyword>
<dbReference type="SMART" id="SM00235">
    <property type="entry name" value="ZnMc"/>
    <property type="match status" value="1"/>
</dbReference>
<dbReference type="InterPro" id="IPR003995">
    <property type="entry name" value="RTX_toxin_determinant-A"/>
</dbReference>
<dbReference type="GO" id="GO:0008237">
    <property type="term" value="F:metallopeptidase activity"/>
    <property type="evidence" value="ECO:0007669"/>
    <property type="project" value="InterPro"/>
</dbReference>
<proteinExistence type="inferred from homology"/>
<keyword evidence="13" id="KW-1185">Reference proteome</keyword>
<keyword evidence="5" id="KW-0964">Secreted</keyword>
<dbReference type="Proteomes" id="UP000199628">
    <property type="component" value="Unassembled WGS sequence"/>
</dbReference>
<feature type="compositionally biased region" description="Polar residues" evidence="10">
    <location>
        <begin position="327"/>
        <end position="340"/>
    </location>
</feature>
<evidence type="ECO:0000256" key="9">
    <source>
        <dbReference type="ARBA" id="ARBA00023136"/>
    </source>
</evidence>
<evidence type="ECO:0000256" key="6">
    <source>
        <dbReference type="ARBA" id="ARBA00022656"/>
    </source>
</evidence>
<dbReference type="InterPro" id="IPR006026">
    <property type="entry name" value="Peptidase_Metallo"/>
</dbReference>
<dbReference type="PANTHER" id="PTHR38340:SF1">
    <property type="entry name" value="S-LAYER PROTEIN"/>
    <property type="match status" value="1"/>
</dbReference>
<dbReference type="PANTHER" id="PTHR38340">
    <property type="entry name" value="S-LAYER PROTEIN"/>
    <property type="match status" value="1"/>
</dbReference>
<dbReference type="RefSeq" id="WP_176828210.1">
    <property type="nucleotide sequence ID" value="NZ_FMZV01000027.1"/>
</dbReference>
<evidence type="ECO:0000256" key="5">
    <source>
        <dbReference type="ARBA" id="ARBA00022525"/>
    </source>
</evidence>
<gene>
    <name evidence="12" type="ORF">SAMN04488239_1271</name>
</gene>
<keyword evidence="8" id="KW-0843">Virulence</keyword>
<dbReference type="PRINTS" id="PR00313">
    <property type="entry name" value="CABNDNGRPT"/>
</dbReference>
<organism evidence="12 13">
    <name type="scientific">Ruegeria marina</name>
    <dbReference type="NCBI Taxonomy" id="639004"/>
    <lineage>
        <taxon>Bacteria</taxon>
        <taxon>Pseudomonadati</taxon>
        <taxon>Pseudomonadota</taxon>
        <taxon>Alphaproteobacteria</taxon>
        <taxon>Rhodobacterales</taxon>
        <taxon>Roseobacteraceae</taxon>
        <taxon>Ruegeria</taxon>
    </lineage>
</organism>
<dbReference type="PROSITE" id="PS00330">
    <property type="entry name" value="HEMOLYSIN_CALCIUM"/>
    <property type="match status" value="1"/>
</dbReference>
<dbReference type="InterPro" id="IPR024079">
    <property type="entry name" value="MetalloPept_cat_dom_sf"/>
</dbReference>
<dbReference type="Gene3D" id="3.40.390.10">
    <property type="entry name" value="Collagenase (Catalytic Domain)"/>
    <property type="match status" value="1"/>
</dbReference>
<dbReference type="AlphaFoldDB" id="A0A1G7ESN1"/>